<name>A0A4V2UNZ9_9PROT</name>
<gene>
    <name evidence="3" type="ORF">EDD55_104214</name>
</gene>
<dbReference type="InterPro" id="IPR029069">
    <property type="entry name" value="HotDog_dom_sf"/>
</dbReference>
<organism evidence="3 4">
    <name type="scientific">Varunaivibrio sulfuroxidans</name>
    <dbReference type="NCBI Taxonomy" id="1773489"/>
    <lineage>
        <taxon>Bacteria</taxon>
        <taxon>Pseudomonadati</taxon>
        <taxon>Pseudomonadota</taxon>
        <taxon>Alphaproteobacteria</taxon>
        <taxon>Rhodospirillales</taxon>
        <taxon>Magnetovibrionaceae</taxon>
        <taxon>Varunaivibrio</taxon>
    </lineage>
</organism>
<dbReference type="AlphaFoldDB" id="A0A4V2UNZ9"/>
<dbReference type="SUPFAM" id="SSF54637">
    <property type="entry name" value="Thioesterase/thiol ester dehydrase-isomerase"/>
    <property type="match status" value="1"/>
</dbReference>
<dbReference type="OrthoDB" id="9799036at2"/>
<accession>A0A4V2UNZ9</accession>
<evidence type="ECO:0000313" key="3">
    <source>
        <dbReference type="EMBL" id="TCS63121.1"/>
    </source>
</evidence>
<dbReference type="Pfam" id="PF13279">
    <property type="entry name" value="4HBT_2"/>
    <property type="match status" value="1"/>
</dbReference>
<dbReference type="GO" id="GO:0047617">
    <property type="term" value="F:fatty acyl-CoA hydrolase activity"/>
    <property type="evidence" value="ECO:0007669"/>
    <property type="project" value="TreeGrafter"/>
</dbReference>
<protein>
    <submittedName>
        <fullName evidence="3">Acyl-CoA thioester hydrolase</fullName>
    </submittedName>
</protein>
<evidence type="ECO:0000256" key="1">
    <source>
        <dbReference type="ARBA" id="ARBA00005953"/>
    </source>
</evidence>
<dbReference type="EMBL" id="SLZW01000004">
    <property type="protein sequence ID" value="TCS63121.1"/>
    <property type="molecule type" value="Genomic_DNA"/>
</dbReference>
<evidence type="ECO:0000256" key="2">
    <source>
        <dbReference type="ARBA" id="ARBA00022801"/>
    </source>
</evidence>
<dbReference type="PANTHER" id="PTHR31793:SF27">
    <property type="entry name" value="NOVEL THIOESTERASE SUPERFAMILY DOMAIN AND SAPOSIN A-TYPE DOMAIN CONTAINING PROTEIN (0610012H03RIK)"/>
    <property type="match status" value="1"/>
</dbReference>
<evidence type="ECO:0000313" key="4">
    <source>
        <dbReference type="Proteomes" id="UP000295304"/>
    </source>
</evidence>
<dbReference type="InterPro" id="IPR050563">
    <property type="entry name" value="4-hydroxybenzoyl-CoA_TE"/>
</dbReference>
<sequence>MAAKNDRFVRRADFPLITDVQTRWEDNDMLGHVNNVVFYSYFQAAVMHLLDACPLDWSGAPQVAYAAETQCRFFRPLSYPETVEAAIGVTRLGNTSLSYKVALFSKGIEDAAGVGRFVHVIVDRKSATPCSIPAYMREALERFVMKGDAEQSQTIA</sequence>
<keyword evidence="4" id="KW-1185">Reference proteome</keyword>
<dbReference type="RefSeq" id="WP_132938842.1">
    <property type="nucleotide sequence ID" value="NZ_CP119676.1"/>
</dbReference>
<keyword evidence="2 3" id="KW-0378">Hydrolase</keyword>
<dbReference type="PANTHER" id="PTHR31793">
    <property type="entry name" value="4-HYDROXYBENZOYL-COA THIOESTERASE FAMILY MEMBER"/>
    <property type="match status" value="1"/>
</dbReference>
<dbReference type="Gene3D" id="3.10.129.10">
    <property type="entry name" value="Hotdog Thioesterase"/>
    <property type="match status" value="1"/>
</dbReference>
<proteinExistence type="inferred from homology"/>
<reference evidence="3 4" key="1">
    <citation type="submission" date="2019-03" db="EMBL/GenBank/DDBJ databases">
        <title>Genomic Encyclopedia of Type Strains, Phase IV (KMG-IV): sequencing the most valuable type-strain genomes for metagenomic binning, comparative biology and taxonomic classification.</title>
        <authorList>
            <person name="Goeker M."/>
        </authorList>
    </citation>
    <scope>NUCLEOTIDE SEQUENCE [LARGE SCALE GENOMIC DNA]</scope>
    <source>
        <strain evidence="3 4">DSM 101688</strain>
    </source>
</reference>
<dbReference type="CDD" id="cd00586">
    <property type="entry name" value="4HBT"/>
    <property type="match status" value="1"/>
</dbReference>
<comment type="caution">
    <text evidence="3">The sequence shown here is derived from an EMBL/GenBank/DDBJ whole genome shotgun (WGS) entry which is preliminary data.</text>
</comment>
<comment type="similarity">
    <text evidence="1">Belongs to the 4-hydroxybenzoyl-CoA thioesterase family.</text>
</comment>
<dbReference type="Proteomes" id="UP000295304">
    <property type="component" value="Unassembled WGS sequence"/>
</dbReference>